<dbReference type="Proteomes" id="UP000184286">
    <property type="component" value="Unassembled WGS sequence"/>
</dbReference>
<evidence type="ECO:0000313" key="2">
    <source>
        <dbReference type="Proteomes" id="UP000184286"/>
    </source>
</evidence>
<sequence>MRRGEGEGVGGAAKAWAAKEVTDGVVAQVGKGWEEHLGKRRMRQSREALTSLREITDPWA</sequence>
<reference evidence="2" key="1">
    <citation type="submission" date="2016-11" db="EMBL/GenBank/DDBJ databases">
        <authorList>
            <person name="Schniete J.K."/>
            <person name="Salih T."/>
            <person name="Algora Gallardo L."/>
            <person name="Martinez Fernandez S."/>
            <person name="Herron P.R."/>
        </authorList>
    </citation>
    <scope>NUCLEOTIDE SEQUENCE [LARGE SCALE GENOMIC DNA]</scope>
    <source>
        <strain evidence="2">DSM 41896</strain>
    </source>
</reference>
<name>A0A1V6MIM9_9ACTN</name>
<reference evidence="1 2" key="2">
    <citation type="submission" date="2017-02" db="EMBL/GenBank/DDBJ databases">
        <title>Draft genome sequence of Streptomyces phaeoluteigriseus type strain DSM41896.</title>
        <authorList>
            <person name="Salih T.S."/>
            <person name="Algora Gallardo L."/>
            <person name="Melo Santos T."/>
            <person name="Filgueira Martinez S."/>
            <person name="Herron P.R."/>
        </authorList>
    </citation>
    <scope>NUCLEOTIDE SEQUENCE [LARGE SCALE GENOMIC DNA]</scope>
    <source>
        <strain evidence="1 2">DSM 41896</strain>
    </source>
</reference>
<proteinExistence type="predicted"/>
<gene>
    <name evidence="1" type="ORF">BM536_035760</name>
</gene>
<protein>
    <submittedName>
        <fullName evidence="1">Uncharacterized protein</fullName>
    </submittedName>
</protein>
<evidence type="ECO:0000313" key="1">
    <source>
        <dbReference type="EMBL" id="OQD52330.1"/>
    </source>
</evidence>
<organism evidence="1 2">
    <name type="scientific">Streptomyces phaeoluteigriseus</name>
    <dbReference type="NCBI Taxonomy" id="114686"/>
    <lineage>
        <taxon>Bacteria</taxon>
        <taxon>Bacillati</taxon>
        <taxon>Actinomycetota</taxon>
        <taxon>Actinomycetes</taxon>
        <taxon>Kitasatosporales</taxon>
        <taxon>Streptomycetaceae</taxon>
        <taxon>Streptomyces</taxon>
        <taxon>Streptomyces aurantiacus group</taxon>
    </lineage>
</organism>
<comment type="caution">
    <text evidence="1">The sequence shown here is derived from an EMBL/GenBank/DDBJ whole genome shotgun (WGS) entry which is preliminary data.</text>
</comment>
<accession>A0A1V6MIM9</accession>
<dbReference type="EMBL" id="MPOH02000020">
    <property type="protein sequence ID" value="OQD52330.1"/>
    <property type="molecule type" value="Genomic_DNA"/>
</dbReference>
<dbReference type="AlphaFoldDB" id="A0A1V6MIM9"/>